<keyword evidence="1" id="KW-0677">Repeat</keyword>
<dbReference type="GeneID" id="106459641"/>
<dbReference type="RefSeq" id="XP_013774727.1">
    <property type="nucleotide sequence ID" value="XM_013919273.2"/>
</dbReference>
<reference evidence="4 5" key="1">
    <citation type="submission" date="2025-05" db="UniProtKB">
        <authorList>
            <consortium name="RefSeq"/>
        </authorList>
    </citation>
    <scope>IDENTIFICATION</scope>
    <source>
        <tissue evidence="4 5">Muscle</tissue>
    </source>
</reference>
<evidence type="ECO:0000313" key="5">
    <source>
        <dbReference type="RefSeq" id="XP_013774727.1"/>
    </source>
</evidence>
<dbReference type="Pfam" id="PF08609">
    <property type="entry name" value="Fes1"/>
    <property type="match status" value="1"/>
</dbReference>
<evidence type="ECO:0000259" key="2">
    <source>
        <dbReference type="Pfam" id="PF08609"/>
    </source>
</evidence>
<evidence type="ECO:0000313" key="3">
    <source>
        <dbReference type="Proteomes" id="UP000694941"/>
    </source>
</evidence>
<dbReference type="RefSeq" id="XP_013774726.1">
    <property type="nucleotide sequence ID" value="XM_013919272.2"/>
</dbReference>
<dbReference type="InterPro" id="IPR050693">
    <property type="entry name" value="Hsp70_NEF-Inhibitors"/>
</dbReference>
<evidence type="ECO:0000313" key="4">
    <source>
        <dbReference type="RefSeq" id="XP_013774726.1"/>
    </source>
</evidence>
<dbReference type="InterPro" id="IPR013918">
    <property type="entry name" value="Nucleotide_exch_fac_Fes1"/>
</dbReference>
<name>A0ABM1B4L7_LIMPO</name>
<protein>
    <submittedName>
        <fullName evidence="4 5">Hsp70-binding protein 1-like</fullName>
    </submittedName>
</protein>
<accession>A0ABM1B4L7</accession>
<feature type="domain" description="Nucleotide exchange factor Fes1" evidence="2">
    <location>
        <begin position="13"/>
        <end position="102"/>
    </location>
</feature>
<dbReference type="InterPro" id="IPR016024">
    <property type="entry name" value="ARM-type_fold"/>
</dbReference>
<dbReference type="InterPro" id="IPR011989">
    <property type="entry name" value="ARM-like"/>
</dbReference>
<dbReference type="PANTHER" id="PTHR19316:SF18">
    <property type="entry name" value="HSP70-BINDING PROTEIN 1"/>
    <property type="match status" value="1"/>
</dbReference>
<dbReference type="SUPFAM" id="SSF48371">
    <property type="entry name" value="ARM repeat"/>
    <property type="match status" value="1"/>
</dbReference>
<keyword evidence="3" id="KW-1185">Reference proteome</keyword>
<dbReference type="PANTHER" id="PTHR19316">
    <property type="entry name" value="PROTEIN FOLDING REGULATOR"/>
    <property type="match status" value="1"/>
</dbReference>
<organism evidence="3 4">
    <name type="scientific">Limulus polyphemus</name>
    <name type="common">Atlantic horseshoe crab</name>
    <dbReference type="NCBI Taxonomy" id="6850"/>
    <lineage>
        <taxon>Eukaryota</taxon>
        <taxon>Metazoa</taxon>
        <taxon>Ecdysozoa</taxon>
        <taxon>Arthropoda</taxon>
        <taxon>Chelicerata</taxon>
        <taxon>Merostomata</taxon>
        <taxon>Xiphosura</taxon>
        <taxon>Limulidae</taxon>
        <taxon>Limulus</taxon>
    </lineage>
</organism>
<gene>
    <name evidence="4 5" type="primary">LOC106459641</name>
</gene>
<dbReference type="Proteomes" id="UP000694941">
    <property type="component" value="Unplaced"/>
</dbReference>
<sequence>MSEGEDRRHPRNLQGLLRFCTENTEAEDSTRPTDASLIDPERREWLEQALESMTVSVVEEMEKCLQILRNGINDEKADDDVFAEQKVALEKLLNFVDSIDHAIDFHKLGGFSVLQSLLREPDTEVKALTAELVAELVQNNPYCQKVAIEHHLVVTLLNVLDHDPDELVKVKALYAISCLCRQCSEAQQVMEKTDGFSVLLRALQSPAEKLKIKTCFLLSNLCSQEPAFRELLFKMGFVEQLAAILQTEHNRSHEHLMSALLALVSEHEQAQEECHRPELGLKNLLENRLKLLEGKEEFQEELYYCQQLLNLCFNQSLEQPLER</sequence>
<evidence type="ECO:0000256" key="1">
    <source>
        <dbReference type="ARBA" id="ARBA00022737"/>
    </source>
</evidence>
<proteinExistence type="predicted"/>
<dbReference type="Gene3D" id="1.25.10.10">
    <property type="entry name" value="Leucine-rich Repeat Variant"/>
    <property type="match status" value="1"/>
</dbReference>